<proteinExistence type="predicted"/>
<dbReference type="EMBL" id="CP010086">
    <property type="protein sequence ID" value="AJH02176.1"/>
    <property type="molecule type" value="Genomic_DNA"/>
</dbReference>
<name>A0A0B5QMY8_CLOBE</name>
<protein>
    <submittedName>
        <fullName evidence="1">Uncharacterized protein</fullName>
    </submittedName>
</protein>
<dbReference type="OrthoDB" id="1946410at2"/>
<dbReference type="AlphaFoldDB" id="A0A0B5QMY8"/>
<gene>
    <name evidence="1" type="ORF">LF65_05669</name>
</gene>
<accession>A0A0B5QMY8</accession>
<organism evidence="1 2">
    <name type="scientific">Clostridium beijerinckii</name>
    <name type="common">Clostridium MP</name>
    <dbReference type="NCBI Taxonomy" id="1520"/>
    <lineage>
        <taxon>Bacteria</taxon>
        <taxon>Bacillati</taxon>
        <taxon>Bacillota</taxon>
        <taxon>Clostridia</taxon>
        <taxon>Eubacteriales</taxon>
        <taxon>Clostridiaceae</taxon>
        <taxon>Clostridium</taxon>
    </lineage>
</organism>
<evidence type="ECO:0000313" key="1">
    <source>
        <dbReference type="EMBL" id="AJH02176.1"/>
    </source>
</evidence>
<sequence length="240" mass="28498">MQLIIKNTHIFDCKVQEEFRKFIELKIDKFKDSKYYMLTIIYNAESLSSNDESEFYFDNSIYNNIQPKWRDKKDEALDTQLHKCGDILKEYGIKCYWYSIQGDDLKNKNVKIILEEDKSKGSYIEEGITISGIMPNRKAAINRVCQMFNERVSKLYSGLTEKVDNKVMCKVLDIQYTEDENIIYKAFFKEYGELGFCSDERHKELMEKLINRFRMLIELEQKNKEMLDNNDIPKGSINNI</sequence>
<dbReference type="Proteomes" id="UP000031866">
    <property type="component" value="Chromosome"/>
</dbReference>
<reference evidence="2" key="1">
    <citation type="submission" date="2014-12" db="EMBL/GenBank/DDBJ databases">
        <title>Genome sequence of Clostridium beijerinckii strain 59B.</title>
        <authorList>
            <person name="Little G.T."/>
            <person name="Minton N.P."/>
        </authorList>
    </citation>
    <scope>NUCLEOTIDE SEQUENCE [LARGE SCALE GENOMIC DNA]</scope>
    <source>
        <strain evidence="2">59B</strain>
    </source>
</reference>
<dbReference type="KEGG" id="cbei:LF65_05669"/>
<dbReference type="RefSeq" id="WP_052483054.1">
    <property type="nucleotide sequence ID" value="NZ_CP010086.2"/>
</dbReference>
<evidence type="ECO:0000313" key="2">
    <source>
        <dbReference type="Proteomes" id="UP000031866"/>
    </source>
</evidence>